<protein>
    <submittedName>
        <fullName evidence="1">Uncharacterized protein</fullName>
    </submittedName>
</protein>
<keyword evidence="2" id="KW-1185">Reference proteome</keyword>
<gene>
    <name evidence="1" type="ORF">HHSLTHF2_32860</name>
</gene>
<evidence type="ECO:0000313" key="1">
    <source>
        <dbReference type="EMBL" id="BCB09396.1"/>
    </source>
</evidence>
<dbReference type="EMBL" id="AP022843">
    <property type="protein sequence ID" value="BCB09396.1"/>
    <property type="molecule type" value="Genomic_DNA"/>
</dbReference>
<organism evidence="1 2">
    <name type="scientific">Halomonas hydrothermalis</name>
    <dbReference type="NCBI Taxonomy" id="115561"/>
    <lineage>
        <taxon>Bacteria</taxon>
        <taxon>Pseudomonadati</taxon>
        <taxon>Pseudomonadota</taxon>
        <taxon>Gammaproteobacteria</taxon>
        <taxon>Oceanospirillales</taxon>
        <taxon>Halomonadaceae</taxon>
        <taxon>Halomonas</taxon>
    </lineage>
</organism>
<evidence type="ECO:0000313" key="2">
    <source>
        <dbReference type="Proteomes" id="UP000502259"/>
    </source>
</evidence>
<proteinExistence type="predicted"/>
<sequence>MIDERLRACGWHVQGKDALDFNAELGIAVCEYQTSTGPSDYVPKVTKRKQHGA</sequence>
<dbReference type="Proteomes" id="UP000502259">
    <property type="component" value="Chromosome"/>
</dbReference>
<accession>A0A6F8U8E8</accession>
<reference evidence="1 2" key="1">
    <citation type="submission" date="2020-03" db="EMBL/GenBank/DDBJ databases">
        <title>Complete Genome Sequence of Halomonas hydrothermalis Strain Slthf2, Halophilic Bacterium Isolated from Deep-Sea Hydrothermal-Vent Environments.</title>
        <authorList>
            <person name="Takeyama N."/>
            <person name="Huang M."/>
            <person name="Sato K."/>
            <person name="Galipon J."/>
            <person name="Arakawa K."/>
        </authorList>
    </citation>
    <scope>NUCLEOTIDE SEQUENCE [LARGE SCALE GENOMIC DNA]</scope>
    <source>
        <strain evidence="1 2">Slthf2</strain>
    </source>
</reference>
<name>A0A6F8U8E8_9GAMM</name>
<dbReference type="AlphaFoldDB" id="A0A6F8U8E8"/>